<evidence type="ECO:0000256" key="1">
    <source>
        <dbReference type="ARBA" id="ARBA00022491"/>
    </source>
</evidence>
<dbReference type="GO" id="GO:0003700">
    <property type="term" value="F:DNA-binding transcription factor activity"/>
    <property type="evidence" value="ECO:0007669"/>
    <property type="project" value="InterPro"/>
</dbReference>
<evidence type="ECO:0000259" key="5">
    <source>
        <dbReference type="PROSITE" id="PS01124"/>
    </source>
</evidence>
<keyword evidence="7" id="KW-1185">Reference proteome</keyword>
<dbReference type="FunFam" id="1.10.10.60:FF:000132">
    <property type="entry name" value="AraC family transcriptional regulator"/>
    <property type="match status" value="1"/>
</dbReference>
<evidence type="ECO:0000256" key="2">
    <source>
        <dbReference type="ARBA" id="ARBA00023015"/>
    </source>
</evidence>
<accession>A0A1N6WGM4</accession>
<dbReference type="Proteomes" id="UP000186895">
    <property type="component" value="Unassembled WGS sequence"/>
</dbReference>
<dbReference type="SMART" id="SM00342">
    <property type="entry name" value="HTH_ARAC"/>
    <property type="match status" value="1"/>
</dbReference>
<reference evidence="6 7" key="1">
    <citation type="submission" date="2017-01" db="EMBL/GenBank/DDBJ databases">
        <authorList>
            <person name="Mah S.A."/>
            <person name="Swanson W.J."/>
            <person name="Moy G.W."/>
            <person name="Vacquier V.D."/>
        </authorList>
    </citation>
    <scope>NUCLEOTIDE SEQUENCE [LARGE SCALE GENOMIC DNA]</scope>
    <source>
        <strain evidence="6 7">DSM 7027</strain>
    </source>
</reference>
<dbReference type="Gene3D" id="1.10.10.60">
    <property type="entry name" value="Homeodomain-like"/>
    <property type="match status" value="2"/>
</dbReference>
<keyword evidence="2" id="KW-0805">Transcription regulation</keyword>
<dbReference type="STRING" id="49186.SAMN05421647_110142"/>
<sequence length="274" mass="30646">MTASFTAPRQHCRSKRGFILDPALPILGMQNRIQTDFEFDFHSHPRGQLAYASTGVIKVQTDDGSWVIPPSQAVWIPGGIHHSVSPAVTSEIRHLFIDPTYLNRFPGQCSVVEVSPLLRELIMRVADFGDTYAPDSPASRVCAVILDELEALKPSRLHLPLSEDRRLQPIMQSMLSPSDADTDLAYWANRVGASERTLRRLFVRETGMTYQQWRQQARLQQAVERLGQGESVLNVSLGLGYRSPSAFVAMFRKALGVSPGRYFNAIHEGQASER</sequence>
<dbReference type="SUPFAM" id="SSF51182">
    <property type="entry name" value="RmlC-like cupins"/>
    <property type="match status" value="1"/>
</dbReference>
<dbReference type="Pfam" id="PF12833">
    <property type="entry name" value="HTH_18"/>
    <property type="match status" value="1"/>
</dbReference>
<dbReference type="InterPro" id="IPR011051">
    <property type="entry name" value="RmlC_Cupin_sf"/>
</dbReference>
<evidence type="ECO:0000313" key="6">
    <source>
        <dbReference type="EMBL" id="SIQ89172.1"/>
    </source>
</evidence>
<dbReference type="PANTHER" id="PTHR11019">
    <property type="entry name" value="HTH-TYPE TRANSCRIPTIONAL REGULATOR NIMR"/>
    <property type="match status" value="1"/>
</dbReference>
<dbReference type="InterPro" id="IPR014710">
    <property type="entry name" value="RmlC-like_jellyroll"/>
</dbReference>
<name>A0A1N6WGM4_9GAMM</name>
<organism evidence="6 7">
    <name type="scientific">Marinobacterium stanieri</name>
    <dbReference type="NCBI Taxonomy" id="49186"/>
    <lineage>
        <taxon>Bacteria</taxon>
        <taxon>Pseudomonadati</taxon>
        <taxon>Pseudomonadota</taxon>
        <taxon>Gammaproteobacteria</taxon>
        <taxon>Oceanospirillales</taxon>
        <taxon>Oceanospirillaceae</taxon>
        <taxon>Marinobacterium</taxon>
    </lineage>
</organism>
<evidence type="ECO:0000256" key="3">
    <source>
        <dbReference type="ARBA" id="ARBA00023125"/>
    </source>
</evidence>
<dbReference type="CDD" id="cd06124">
    <property type="entry name" value="cupin_NimR-like_N"/>
    <property type="match status" value="1"/>
</dbReference>
<protein>
    <submittedName>
        <fullName evidence="6">AraC-type DNA-binding protein</fullName>
    </submittedName>
</protein>
<dbReference type="InterPro" id="IPR003313">
    <property type="entry name" value="AraC-bd"/>
</dbReference>
<proteinExistence type="predicted"/>
<dbReference type="InterPro" id="IPR018062">
    <property type="entry name" value="HTH_AraC-typ_CS"/>
</dbReference>
<dbReference type="GO" id="GO:0043565">
    <property type="term" value="F:sequence-specific DNA binding"/>
    <property type="evidence" value="ECO:0007669"/>
    <property type="project" value="InterPro"/>
</dbReference>
<keyword evidence="4" id="KW-0804">Transcription</keyword>
<evidence type="ECO:0000256" key="4">
    <source>
        <dbReference type="ARBA" id="ARBA00023163"/>
    </source>
</evidence>
<dbReference type="SUPFAM" id="SSF46689">
    <property type="entry name" value="Homeodomain-like"/>
    <property type="match status" value="2"/>
</dbReference>
<dbReference type="EMBL" id="FTMN01000010">
    <property type="protein sequence ID" value="SIQ89172.1"/>
    <property type="molecule type" value="Genomic_DNA"/>
</dbReference>
<evidence type="ECO:0000313" key="7">
    <source>
        <dbReference type="Proteomes" id="UP000186895"/>
    </source>
</evidence>
<dbReference type="AlphaFoldDB" id="A0A1N6WGM4"/>
<dbReference type="Gene3D" id="2.60.120.10">
    <property type="entry name" value="Jelly Rolls"/>
    <property type="match status" value="1"/>
</dbReference>
<dbReference type="PANTHER" id="PTHR11019:SF159">
    <property type="entry name" value="TRANSCRIPTIONAL REGULATOR-RELATED"/>
    <property type="match status" value="1"/>
</dbReference>
<dbReference type="PROSITE" id="PS00041">
    <property type="entry name" value="HTH_ARAC_FAMILY_1"/>
    <property type="match status" value="1"/>
</dbReference>
<dbReference type="InterPro" id="IPR009057">
    <property type="entry name" value="Homeodomain-like_sf"/>
</dbReference>
<keyword evidence="3 6" id="KW-0238">DNA-binding</keyword>
<dbReference type="Pfam" id="PF02311">
    <property type="entry name" value="AraC_binding"/>
    <property type="match status" value="1"/>
</dbReference>
<dbReference type="RefSeq" id="WP_076465414.1">
    <property type="nucleotide sequence ID" value="NZ_FTMN01000010.1"/>
</dbReference>
<feature type="domain" description="HTH araC/xylS-type" evidence="5">
    <location>
        <begin position="165"/>
        <end position="265"/>
    </location>
</feature>
<dbReference type="InterPro" id="IPR018060">
    <property type="entry name" value="HTH_AraC"/>
</dbReference>
<dbReference type="PROSITE" id="PS01124">
    <property type="entry name" value="HTH_ARAC_FAMILY_2"/>
    <property type="match status" value="1"/>
</dbReference>
<keyword evidence="1" id="KW-0678">Repressor</keyword>
<gene>
    <name evidence="6" type="ORF">SAMN05421647_110142</name>
</gene>